<dbReference type="VEuPathDB" id="FungiDB:BCV72DRAFT_339801"/>
<dbReference type="EMBL" id="KV922245">
    <property type="protein sequence ID" value="ORE00860.1"/>
    <property type="molecule type" value="Genomic_DNA"/>
</dbReference>
<sequence length="232" mass="26107">MLSATLTDAILTEKPVVRFTADKKLNTTLTIKDDGVFYTAIIKHANIIYRLISLDINDRIRLSGFMSIRPYENKNGYPAVAKRIYCDSIIYQGNTYNASDDESCFLKYKLLKHVINNHAVLSASDKYAKGLASLEACKQELKNLHDRTIGTEIPFEAVQFAFKTVPNSLQERQAKRKRYNSECLANLVASNDLEDVTDVAGIIQAELNEEMEAEFLDANGRTPTNDMNNLSI</sequence>
<evidence type="ECO:0000313" key="1">
    <source>
        <dbReference type="EMBL" id="ORE00860.1"/>
    </source>
</evidence>
<gene>
    <name evidence="1" type="ORF">BCV72DRAFT_339801</name>
</gene>
<name>A0A1X0QM82_RHIZD</name>
<organism evidence="1">
    <name type="scientific">Rhizopus microsporus var. microsporus</name>
    <dbReference type="NCBI Taxonomy" id="86635"/>
    <lineage>
        <taxon>Eukaryota</taxon>
        <taxon>Fungi</taxon>
        <taxon>Fungi incertae sedis</taxon>
        <taxon>Mucoromycota</taxon>
        <taxon>Mucoromycotina</taxon>
        <taxon>Mucoromycetes</taxon>
        <taxon>Mucorales</taxon>
        <taxon>Mucorineae</taxon>
        <taxon>Rhizopodaceae</taxon>
        <taxon>Rhizopus</taxon>
    </lineage>
</organism>
<dbReference type="Proteomes" id="UP000242414">
    <property type="component" value="Unassembled WGS sequence"/>
</dbReference>
<proteinExistence type="predicted"/>
<protein>
    <submittedName>
        <fullName evidence="1">Uncharacterized protein</fullName>
    </submittedName>
</protein>
<accession>A0A1X0QM82</accession>
<dbReference type="AlphaFoldDB" id="A0A1X0QM82"/>
<reference evidence="1" key="1">
    <citation type="journal article" date="2016" name="Proc. Natl. Acad. Sci. U.S.A.">
        <title>Lipid metabolic changes in an early divergent fungus govern the establishment of a mutualistic symbiosis with endobacteria.</title>
        <authorList>
            <person name="Lastovetsky O.A."/>
            <person name="Gaspar M.L."/>
            <person name="Mondo S.J."/>
            <person name="LaButti K.M."/>
            <person name="Sandor L."/>
            <person name="Grigoriev I.V."/>
            <person name="Henry S.A."/>
            <person name="Pawlowska T.E."/>
        </authorList>
    </citation>
    <scope>NUCLEOTIDE SEQUENCE [LARGE SCALE GENOMIC DNA]</scope>
    <source>
        <strain evidence="1">ATCC 52814</strain>
    </source>
</reference>